<reference evidence="1" key="2">
    <citation type="submission" date="2010-05" db="EMBL/GenBank/DDBJ databases">
        <title>The Genome Sequence of Magnaporthe poae strain ATCC 64411.</title>
        <authorList>
            <consortium name="The Broad Institute Genome Sequencing Platform"/>
            <consortium name="Broad Institute Genome Sequencing Center for Infectious Disease"/>
            <person name="Ma L.-J."/>
            <person name="Dead R."/>
            <person name="Young S."/>
            <person name="Zeng Q."/>
            <person name="Koehrsen M."/>
            <person name="Alvarado L."/>
            <person name="Berlin A."/>
            <person name="Chapman S.B."/>
            <person name="Chen Z."/>
            <person name="Freedman E."/>
            <person name="Gellesch M."/>
            <person name="Goldberg J."/>
            <person name="Griggs A."/>
            <person name="Gujja S."/>
            <person name="Heilman E.R."/>
            <person name="Heiman D."/>
            <person name="Hepburn T."/>
            <person name="Howarth C."/>
            <person name="Jen D."/>
            <person name="Larson L."/>
            <person name="Mehta T."/>
            <person name="Neiman D."/>
            <person name="Pearson M."/>
            <person name="Roberts A."/>
            <person name="Saif S."/>
            <person name="Shea T."/>
            <person name="Shenoy N."/>
            <person name="Sisk P."/>
            <person name="Stolte C."/>
            <person name="Sykes S."/>
            <person name="Walk T."/>
            <person name="White J."/>
            <person name="Yandava C."/>
            <person name="Haas B."/>
            <person name="Nusbaum C."/>
            <person name="Birren B."/>
        </authorList>
    </citation>
    <scope>NUCLEOTIDE SEQUENCE</scope>
    <source>
        <strain evidence="1">ATCC 64411</strain>
    </source>
</reference>
<name>A0A0C4DW26_MAGP6</name>
<evidence type="ECO:0000313" key="3">
    <source>
        <dbReference type="Proteomes" id="UP000011715"/>
    </source>
</evidence>
<keyword evidence="3" id="KW-1185">Reference proteome</keyword>
<dbReference type="STRING" id="644358.A0A0C4DW26"/>
<dbReference type="OrthoDB" id="2130169at2759"/>
<dbReference type="Proteomes" id="UP000011715">
    <property type="component" value="Unassembled WGS sequence"/>
</dbReference>
<dbReference type="EnsemblFungi" id="MAPG_04194T0">
    <property type="protein sequence ID" value="MAPG_04194T0"/>
    <property type="gene ID" value="MAPG_04194"/>
</dbReference>
<gene>
    <name evidence="1" type="ORF">MAPG_04194</name>
</gene>
<reference evidence="1" key="3">
    <citation type="submission" date="2011-03" db="EMBL/GenBank/DDBJ databases">
        <title>Annotation of Magnaporthe poae ATCC 64411.</title>
        <authorList>
            <person name="Ma L.-J."/>
            <person name="Dead R."/>
            <person name="Young S.K."/>
            <person name="Zeng Q."/>
            <person name="Gargeya S."/>
            <person name="Fitzgerald M."/>
            <person name="Haas B."/>
            <person name="Abouelleil A."/>
            <person name="Alvarado L."/>
            <person name="Arachchi H.M."/>
            <person name="Berlin A."/>
            <person name="Brown A."/>
            <person name="Chapman S.B."/>
            <person name="Chen Z."/>
            <person name="Dunbar C."/>
            <person name="Freedman E."/>
            <person name="Gearin G."/>
            <person name="Gellesch M."/>
            <person name="Goldberg J."/>
            <person name="Griggs A."/>
            <person name="Gujja S."/>
            <person name="Heiman D."/>
            <person name="Howarth C."/>
            <person name="Larson L."/>
            <person name="Lui A."/>
            <person name="MacDonald P.J.P."/>
            <person name="Mehta T."/>
            <person name="Montmayeur A."/>
            <person name="Murphy C."/>
            <person name="Neiman D."/>
            <person name="Pearson M."/>
            <person name="Priest M."/>
            <person name="Roberts A."/>
            <person name="Saif S."/>
            <person name="Shea T."/>
            <person name="Shenoy N."/>
            <person name="Sisk P."/>
            <person name="Stolte C."/>
            <person name="Sykes S."/>
            <person name="Yandava C."/>
            <person name="Wortman J."/>
            <person name="Nusbaum C."/>
            <person name="Birren B."/>
        </authorList>
    </citation>
    <scope>NUCLEOTIDE SEQUENCE</scope>
    <source>
        <strain evidence="1">ATCC 64411</strain>
    </source>
</reference>
<protein>
    <submittedName>
        <fullName evidence="1 2">Uncharacterized protein</fullName>
    </submittedName>
</protein>
<organism evidence="2 3">
    <name type="scientific">Magnaporthiopsis poae (strain ATCC 64411 / 73-15)</name>
    <name type="common">Kentucky bluegrass fungus</name>
    <name type="synonym">Magnaporthe poae</name>
    <dbReference type="NCBI Taxonomy" id="644358"/>
    <lineage>
        <taxon>Eukaryota</taxon>
        <taxon>Fungi</taxon>
        <taxon>Dikarya</taxon>
        <taxon>Ascomycota</taxon>
        <taxon>Pezizomycotina</taxon>
        <taxon>Sordariomycetes</taxon>
        <taxon>Sordariomycetidae</taxon>
        <taxon>Magnaporthales</taxon>
        <taxon>Magnaporthaceae</taxon>
        <taxon>Magnaporthiopsis</taxon>
    </lineage>
</organism>
<dbReference type="AlphaFoldDB" id="A0A0C4DW26"/>
<dbReference type="EMBL" id="ADBL01000994">
    <property type="status" value="NOT_ANNOTATED_CDS"/>
    <property type="molecule type" value="Genomic_DNA"/>
</dbReference>
<reference evidence="2" key="5">
    <citation type="submission" date="2015-06" db="UniProtKB">
        <authorList>
            <consortium name="EnsemblFungi"/>
        </authorList>
    </citation>
    <scope>IDENTIFICATION</scope>
    <source>
        <strain evidence="2">ATCC 64411</strain>
    </source>
</reference>
<dbReference type="eggNOG" id="ENOG502RX21">
    <property type="taxonomic scope" value="Eukaryota"/>
</dbReference>
<dbReference type="VEuPathDB" id="FungiDB:MAPG_04194"/>
<proteinExistence type="predicted"/>
<evidence type="ECO:0000313" key="1">
    <source>
        <dbReference type="EMBL" id="KLU85164.1"/>
    </source>
</evidence>
<dbReference type="EMBL" id="GL876968">
    <property type="protein sequence ID" value="KLU85164.1"/>
    <property type="molecule type" value="Genomic_DNA"/>
</dbReference>
<accession>A0A0C4DW26</accession>
<evidence type="ECO:0000313" key="2">
    <source>
        <dbReference type="EnsemblFungi" id="MAPG_04194T0"/>
    </source>
</evidence>
<reference evidence="3" key="1">
    <citation type="submission" date="2010-05" db="EMBL/GenBank/DDBJ databases">
        <title>The genome sequence of Magnaporthe poae strain ATCC 64411.</title>
        <authorList>
            <person name="Ma L.-J."/>
            <person name="Dead R."/>
            <person name="Young S."/>
            <person name="Zeng Q."/>
            <person name="Koehrsen M."/>
            <person name="Alvarado L."/>
            <person name="Berlin A."/>
            <person name="Chapman S.B."/>
            <person name="Chen Z."/>
            <person name="Freedman E."/>
            <person name="Gellesch M."/>
            <person name="Goldberg J."/>
            <person name="Griggs A."/>
            <person name="Gujja S."/>
            <person name="Heilman E.R."/>
            <person name="Heiman D."/>
            <person name="Hepburn T."/>
            <person name="Howarth C."/>
            <person name="Jen D."/>
            <person name="Larson L."/>
            <person name="Mehta T."/>
            <person name="Neiman D."/>
            <person name="Pearson M."/>
            <person name="Roberts A."/>
            <person name="Saif S."/>
            <person name="Shea T."/>
            <person name="Shenoy N."/>
            <person name="Sisk P."/>
            <person name="Stolte C."/>
            <person name="Sykes S."/>
            <person name="Walk T."/>
            <person name="White J."/>
            <person name="Yandava C."/>
            <person name="Haas B."/>
            <person name="Nusbaum C."/>
            <person name="Birren B."/>
        </authorList>
    </citation>
    <scope>NUCLEOTIDE SEQUENCE [LARGE SCALE GENOMIC DNA]</scope>
    <source>
        <strain evidence="3">ATCC 64411 / 73-15</strain>
    </source>
</reference>
<sequence length="115" mass="13109">MWGPKAYYFIETQELTWREFLDDMVLPALKKHGDEAFAKWEPGQFKVVTPEEIKSHVMARFEGVDGAEVWSWAIAENMAVNMRTRGSRTAALFGLRPGDSHLDIERDVKALLGVI</sequence>
<reference evidence="2" key="4">
    <citation type="journal article" date="2015" name="G3 (Bethesda)">
        <title>Genome sequences of three phytopathogenic species of the Magnaporthaceae family of fungi.</title>
        <authorList>
            <person name="Okagaki L.H."/>
            <person name="Nunes C.C."/>
            <person name="Sailsbery J."/>
            <person name="Clay B."/>
            <person name="Brown D."/>
            <person name="John T."/>
            <person name="Oh Y."/>
            <person name="Young N."/>
            <person name="Fitzgerald M."/>
            <person name="Haas B.J."/>
            <person name="Zeng Q."/>
            <person name="Young S."/>
            <person name="Adiconis X."/>
            <person name="Fan L."/>
            <person name="Levin J.Z."/>
            <person name="Mitchell T.K."/>
            <person name="Okubara P.A."/>
            <person name="Farman M.L."/>
            <person name="Kohn L.M."/>
            <person name="Birren B."/>
            <person name="Ma L.-J."/>
            <person name="Dean R.A."/>
        </authorList>
    </citation>
    <scope>NUCLEOTIDE SEQUENCE</scope>
    <source>
        <strain evidence="2">ATCC 64411 / 73-15</strain>
    </source>
</reference>